<dbReference type="Gene3D" id="3.40.50.300">
    <property type="entry name" value="P-loop containing nucleotide triphosphate hydrolases"/>
    <property type="match status" value="1"/>
</dbReference>
<dbReference type="AlphaFoldDB" id="A0A5E7VTT4"/>
<dbReference type="InterPro" id="IPR018647">
    <property type="entry name" value="SLFN_3-like_DNA/RNA_helicase"/>
</dbReference>
<dbReference type="SUPFAM" id="SSF52540">
    <property type="entry name" value="P-loop containing nucleoside triphosphate hydrolases"/>
    <property type="match status" value="1"/>
</dbReference>
<accession>A0A5E7VTT4</accession>
<reference evidence="2 3" key="1">
    <citation type="submission" date="2019-09" db="EMBL/GenBank/DDBJ databases">
        <authorList>
            <person name="Chandra G."/>
            <person name="Truman W A."/>
        </authorList>
    </citation>
    <scope>NUCLEOTIDE SEQUENCE [LARGE SCALE GENOMIC DNA]</scope>
    <source>
        <strain evidence="2">PS925</strain>
    </source>
</reference>
<evidence type="ECO:0000313" key="2">
    <source>
        <dbReference type="EMBL" id="VVQ26261.1"/>
    </source>
</evidence>
<feature type="domain" description="Schlafen group 3-like DNA/RNA helicase" evidence="1">
    <location>
        <begin position="219"/>
        <end position="394"/>
    </location>
</feature>
<dbReference type="Pfam" id="PF09848">
    <property type="entry name" value="SLFN-g3_helicase"/>
    <property type="match status" value="1"/>
</dbReference>
<evidence type="ECO:0000313" key="3">
    <source>
        <dbReference type="Proteomes" id="UP000412311"/>
    </source>
</evidence>
<organism evidence="2 3">
    <name type="scientific">Pseudomonas fluorescens</name>
    <dbReference type="NCBI Taxonomy" id="294"/>
    <lineage>
        <taxon>Bacteria</taxon>
        <taxon>Pseudomonadati</taxon>
        <taxon>Pseudomonadota</taxon>
        <taxon>Gammaproteobacteria</taxon>
        <taxon>Pseudomonadales</taxon>
        <taxon>Pseudomonadaceae</taxon>
        <taxon>Pseudomonas</taxon>
    </lineage>
</organism>
<protein>
    <recommendedName>
        <fullName evidence="1">Schlafen group 3-like DNA/RNA helicase domain-containing protein</fullName>
    </recommendedName>
</protein>
<dbReference type="InterPro" id="IPR027417">
    <property type="entry name" value="P-loop_NTPase"/>
</dbReference>
<proteinExistence type="predicted"/>
<name>A0A5E7VTT4_PSEFL</name>
<evidence type="ECO:0000259" key="1">
    <source>
        <dbReference type="Pfam" id="PF09848"/>
    </source>
</evidence>
<gene>
    <name evidence="2" type="ORF">PS925_06163</name>
</gene>
<dbReference type="Proteomes" id="UP000412311">
    <property type="component" value="Unassembled WGS sequence"/>
</dbReference>
<dbReference type="EMBL" id="CABVJG010000041">
    <property type="protein sequence ID" value="VVQ26261.1"/>
    <property type="molecule type" value="Genomic_DNA"/>
</dbReference>
<sequence>MQGINRGGRVKYINLLSLVQASDSLAPLSFNAFLNLHGIHIKPSEMIDLKILLYALYALPSKISVFDKFYVGYKIPQIGKEFDLLRFGKEFIVNVELKKTCSEDKVKAQLVRNKYYLGCIGRKVYACTYVVDVATLYGLQDDGNLVKVDLVSLRDLLDSQEVDRTEVVDDLFNPSDYLVSPFNSTQKFLEGKYFLTHQQEEIKSLVLRHFSGPKVARFVSVVGSAGTGKTLLVYDMVDEFRRAARNVLVIHCGYLNEGQNELVRNGWKIVPIKNYASFNLAAYDLVVIDEAQRIYARQLKDVIEKVEAAKGSCIFSYDKVQTLSNSEERAKIDEKINAINGLVVHKLSEKIRTNKEIAAFVKMLFNNKRKLALEGRDNIQINYFKSPEDAKFYLSGLDEPGWEVLRFTPSQYNKEHHEDYFCQDEKTSHQVIGQEFDGVVITLDRYFSYDDDGELCYTGRAYYHPVMMLFQNITRARKNLNLVIVNNEKLLNRCVSILQ</sequence>